<feature type="region of interest" description="Disordered" evidence="1">
    <location>
        <begin position="37"/>
        <end position="63"/>
    </location>
</feature>
<dbReference type="Proteomes" id="UP000075714">
    <property type="component" value="Unassembled WGS sequence"/>
</dbReference>
<sequence length="193" mass="19490">MLAARATKGDGDKSWGEIIEDAAGVAKSVFNKIKDTASSILPSPTNQQQQQKPAQAPPRQEAPIVPGFGGGLLPNLVGRAVGSLLSSAVSSLSAQLEEAARAQAGECQAEGQSSSSSSINGVVTKQVVLLLPVYGSAGASGTAQVSVVEGPSQPGGRTMTITVRTPDGGVVVVDDGPPGGGSVIDVEYRELRK</sequence>
<accession>A0A150G725</accession>
<reference evidence="3" key="1">
    <citation type="journal article" date="2016" name="Nat. Commun.">
        <title>The Gonium pectorale genome demonstrates co-option of cell cycle regulation during the evolution of multicellularity.</title>
        <authorList>
            <person name="Hanschen E.R."/>
            <person name="Marriage T.N."/>
            <person name="Ferris P.J."/>
            <person name="Hamaji T."/>
            <person name="Toyoda A."/>
            <person name="Fujiyama A."/>
            <person name="Neme R."/>
            <person name="Noguchi H."/>
            <person name="Minakuchi Y."/>
            <person name="Suzuki M."/>
            <person name="Kawai-Toyooka H."/>
            <person name="Smith D.R."/>
            <person name="Sparks H."/>
            <person name="Anderson J."/>
            <person name="Bakaric R."/>
            <person name="Luria V."/>
            <person name="Karger A."/>
            <person name="Kirschner M.W."/>
            <person name="Durand P.M."/>
            <person name="Michod R.E."/>
            <person name="Nozaki H."/>
            <person name="Olson B.J."/>
        </authorList>
    </citation>
    <scope>NUCLEOTIDE SEQUENCE [LARGE SCALE GENOMIC DNA]</scope>
    <source>
        <strain evidence="3">NIES-2863</strain>
    </source>
</reference>
<keyword evidence="3" id="KW-1185">Reference proteome</keyword>
<dbReference type="EMBL" id="LSYV01000057">
    <property type="protein sequence ID" value="KXZ45345.1"/>
    <property type="molecule type" value="Genomic_DNA"/>
</dbReference>
<dbReference type="OrthoDB" id="537776at2759"/>
<feature type="compositionally biased region" description="Low complexity" evidence="1">
    <location>
        <begin position="42"/>
        <end position="63"/>
    </location>
</feature>
<gene>
    <name evidence="2" type="ORF">GPECTOR_56g442</name>
</gene>
<evidence type="ECO:0000256" key="1">
    <source>
        <dbReference type="SAM" id="MobiDB-lite"/>
    </source>
</evidence>
<evidence type="ECO:0000313" key="2">
    <source>
        <dbReference type="EMBL" id="KXZ45345.1"/>
    </source>
</evidence>
<organism evidence="2 3">
    <name type="scientific">Gonium pectorale</name>
    <name type="common">Green alga</name>
    <dbReference type="NCBI Taxonomy" id="33097"/>
    <lineage>
        <taxon>Eukaryota</taxon>
        <taxon>Viridiplantae</taxon>
        <taxon>Chlorophyta</taxon>
        <taxon>core chlorophytes</taxon>
        <taxon>Chlorophyceae</taxon>
        <taxon>CS clade</taxon>
        <taxon>Chlamydomonadales</taxon>
        <taxon>Volvocaceae</taxon>
        <taxon>Gonium</taxon>
    </lineage>
</organism>
<feature type="compositionally biased region" description="Low complexity" evidence="1">
    <location>
        <begin position="166"/>
        <end position="176"/>
    </location>
</feature>
<protein>
    <submittedName>
        <fullName evidence="2">Uncharacterized protein</fullName>
    </submittedName>
</protein>
<evidence type="ECO:0000313" key="3">
    <source>
        <dbReference type="Proteomes" id="UP000075714"/>
    </source>
</evidence>
<feature type="region of interest" description="Disordered" evidence="1">
    <location>
        <begin position="150"/>
        <end position="184"/>
    </location>
</feature>
<dbReference type="AlphaFoldDB" id="A0A150G725"/>
<name>A0A150G725_GONPE</name>
<proteinExistence type="predicted"/>
<comment type="caution">
    <text evidence="2">The sequence shown here is derived from an EMBL/GenBank/DDBJ whole genome shotgun (WGS) entry which is preliminary data.</text>
</comment>